<dbReference type="GO" id="GO:0030246">
    <property type="term" value="F:carbohydrate binding"/>
    <property type="evidence" value="ECO:0007669"/>
    <property type="project" value="UniProtKB-ARBA"/>
</dbReference>
<name>A0A1H8L563_9BACI</name>
<dbReference type="EMBL" id="FODJ01000003">
    <property type="protein sequence ID" value="SEO00255.1"/>
    <property type="molecule type" value="Genomic_DNA"/>
</dbReference>
<sequence>MRKIMHMTFILIFGVLGYFTFTSARQFVQSDWQEPMPINEVTQQYRLVLITQDIDTPFWNEVAVGAHAQANLDDVIIEVLGNYGRNEEVFLRNLELAIYAKVDGIIVQGLDTDEFKELTKIKAAFYGIPIITIAHDVAMEESLRRTYVGSPQYEAGQLIAQQLVSDMGEQGEVILFANEKNHSFQQERGAGIESVLAQYANITVIKAETTDVREDILATTQQLLNDYPQIKGFISIDANLTAGLIQEISRRRQVDSLYIYSFDDHADIQPLLSQKRINAVIAQDPVAMGRTSVQVMIEWLKGETVPLDSEGYFTDISILKAVDES</sequence>
<dbReference type="InterPro" id="IPR028082">
    <property type="entry name" value="Peripla_BP_I"/>
</dbReference>
<dbReference type="STRING" id="872970.SAMN04488134_10386"/>
<accession>A0A1H8L563</accession>
<dbReference type="Pfam" id="PF13407">
    <property type="entry name" value="Peripla_BP_4"/>
    <property type="match status" value="1"/>
</dbReference>
<dbReference type="InterPro" id="IPR025997">
    <property type="entry name" value="SBP_2_dom"/>
</dbReference>
<gene>
    <name evidence="5" type="ORF">SAMN04488134_10386</name>
</gene>
<comment type="subcellular location">
    <subcellularLocation>
        <location evidence="1">Cell envelope</location>
    </subcellularLocation>
</comment>
<evidence type="ECO:0000256" key="2">
    <source>
        <dbReference type="ARBA" id="ARBA00007639"/>
    </source>
</evidence>
<dbReference type="Proteomes" id="UP000199300">
    <property type="component" value="Unassembled WGS sequence"/>
</dbReference>
<comment type="similarity">
    <text evidence="2">Belongs to the bacterial solute-binding protein 2 family.</text>
</comment>
<dbReference type="PANTHER" id="PTHR46847">
    <property type="entry name" value="D-ALLOSE-BINDING PERIPLASMIC PROTEIN-RELATED"/>
    <property type="match status" value="1"/>
</dbReference>
<proteinExistence type="inferred from homology"/>
<keyword evidence="3" id="KW-0732">Signal</keyword>
<organism evidence="5 6">
    <name type="scientific">Amphibacillus marinus</name>
    <dbReference type="NCBI Taxonomy" id="872970"/>
    <lineage>
        <taxon>Bacteria</taxon>
        <taxon>Bacillati</taxon>
        <taxon>Bacillota</taxon>
        <taxon>Bacilli</taxon>
        <taxon>Bacillales</taxon>
        <taxon>Bacillaceae</taxon>
        <taxon>Amphibacillus</taxon>
    </lineage>
</organism>
<keyword evidence="6" id="KW-1185">Reference proteome</keyword>
<evidence type="ECO:0000313" key="6">
    <source>
        <dbReference type="Proteomes" id="UP000199300"/>
    </source>
</evidence>
<evidence type="ECO:0000313" key="5">
    <source>
        <dbReference type="EMBL" id="SEO00255.1"/>
    </source>
</evidence>
<evidence type="ECO:0000259" key="4">
    <source>
        <dbReference type="Pfam" id="PF13407"/>
    </source>
</evidence>
<evidence type="ECO:0000256" key="1">
    <source>
        <dbReference type="ARBA" id="ARBA00004196"/>
    </source>
</evidence>
<dbReference type="Gene3D" id="3.40.50.2300">
    <property type="match status" value="2"/>
</dbReference>
<dbReference type="RefSeq" id="WP_245751592.1">
    <property type="nucleotide sequence ID" value="NZ_FODJ01000003.1"/>
</dbReference>
<evidence type="ECO:0000256" key="3">
    <source>
        <dbReference type="ARBA" id="ARBA00022729"/>
    </source>
</evidence>
<reference evidence="5 6" key="1">
    <citation type="submission" date="2016-10" db="EMBL/GenBank/DDBJ databases">
        <authorList>
            <person name="de Groot N.N."/>
        </authorList>
    </citation>
    <scope>NUCLEOTIDE SEQUENCE [LARGE SCALE GENOMIC DNA]</scope>
    <source>
        <strain evidence="5 6">CGMCC 1.10434</strain>
    </source>
</reference>
<dbReference type="AlphaFoldDB" id="A0A1H8L563"/>
<dbReference type="PANTHER" id="PTHR46847:SF1">
    <property type="entry name" value="D-ALLOSE-BINDING PERIPLASMIC PROTEIN-RELATED"/>
    <property type="match status" value="1"/>
</dbReference>
<dbReference type="SUPFAM" id="SSF53822">
    <property type="entry name" value="Periplasmic binding protein-like I"/>
    <property type="match status" value="1"/>
</dbReference>
<dbReference type="GO" id="GO:0030313">
    <property type="term" value="C:cell envelope"/>
    <property type="evidence" value="ECO:0007669"/>
    <property type="project" value="UniProtKB-SubCell"/>
</dbReference>
<feature type="domain" description="Periplasmic binding protein" evidence="4">
    <location>
        <begin position="49"/>
        <end position="303"/>
    </location>
</feature>
<protein>
    <submittedName>
        <fullName evidence="5">Ribose transport system substrate-binding protein</fullName>
    </submittedName>
</protein>